<comment type="caution">
    <text evidence="1">The sequence shown here is derived from an EMBL/GenBank/DDBJ whole genome shotgun (WGS) entry which is preliminary data.</text>
</comment>
<accession>A0A0F3NNH0</accession>
<organism evidence="1 2">
    <name type="scientific">Candidatus Neoehrlichia procyonis str. RAC413</name>
    <dbReference type="NCBI Taxonomy" id="1359163"/>
    <lineage>
        <taxon>Bacteria</taxon>
        <taxon>Pseudomonadati</taxon>
        <taxon>Pseudomonadota</taxon>
        <taxon>Alphaproteobacteria</taxon>
        <taxon>Rickettsiales</taxon>
        <taxon>Anaplasmataceae</taxon>
        <taxon>Candidatus Neoehrlichia</taxon>
    </lineage>
</organism>
<proteinExistence type="predicted"/>
<name>A0A0F3NNH0_9RICK</name>
<evidence type="ECO:0000313" key="1">
    <source>
        <dbReference type="EMBL" id="KJV69590.1"/>
    </source>
</evidence>
<dbReference type="AlphaFoldDB" id="A0A0F3NNH0"/>
<gene>
    <name evidence="1" type="ORF">NLO413_0985</name>
</gene>
<keyword evidence="2" id="KW-1185">Reference proteome</keyword>
<sequence length="61" mass="7219">MSATKVYKEISNKVNKTYMECLYNIQEMHYILVAKKDGIFTFQKICHIVVMVKILVVNRYS</sequence>
<evidence type="ECO:0000313" key="2">
    <source>
        <dbReference type="Proteomes" id="UP000033562"/>
    </source>
</evidence>
<reference evidence="1 2" key="1">
    <citation type="submission" date="2015-02" db="EMBL/GenBank/DDBJ databases">
        <title>Genome Sequencing of Rickettsiales.</title>
        <authorList>
            <person name="Daugherty S.C."/>
            <person name="Su Q."/>
            <person name="Abolude K."/>
            <person name="Beier-Sexton M."/>
            <person name="Carlyon J.A."/>
            <person name="Carter R."/>
            <person name="Day N.P."/>
            <person name="Dumler S.J."/>
            <person name="Dyachenko V."/>
            <person name="Godinez A."/>
            <person name="Kurtti T.J."/>
            <person name="Lichay M."/>
            <person name="Mullins K.E."/>
            <person name="Ott S."/>
            <person name="Pappas-Brown V."/>
            <person name="Paris D.H."/>
            <person name="Patel P."/>
            <person name="Richards A.L."/>
            <person name="Sadzewicz L."/>
            <person name="Sears K."/>
            <person name="Seidman D."/>
            <person name="Sengamalay N."/>
            <person name="Stenos J."/>
            <person name="Tallon L.J."/>
            <person name="Vincent G."/>
            <person name="Fraser C.M."/>
            <person name="Munderloh U."/>
            <person name="Dunning-Hotopp J.C."/>
        </authorList>
    </citation>
    <scope>NUCLEOTIDE SEQUENCE [LARGE SCALE GENOMIC DNA]</scope>
    <source>
        <strain evidence="1 2">RAC413</strain>
    </source>
</reference>
<dbReference type="Proteomes" id="UP000033562">
    <property type="component" value="Unassembled WGS sequence"/>
</dbReference>
<protein>
    <submittedName>
        <fullName evidence="1">Uncharacterized protein</fullName>
    </submittedName>
</protein>
<dbReference type="EMBL" id="LANX01000001">
    <property type="protein sequence ID" value="KJV69590.1"/>
    <property type="molecule type" value="Genomic_DNA"/>
</dbReference>